<dbReference type="EMBL" id="LR134182">
    <property type="protein sequence ID" value="VEB43730.1"/>
    <property type="molecule type" value="Genomic_DNA"/>
</dbReference>
<evidence type="ECO:0000313" key="4">
    <source>
        <dbReference type="EMBL" id="VEB43730.1"/>
    </source>
</evidence>
<dbReference type="PANTHER" id="PTHR44591:SF20">
    <property type="entry name" value="PROTEIN PILH"/>
    <property type="match status" value="1"/>
</dbReference>
<proteinExistence type="predicted"/>
<protein>
    <submittedName>
        <fullName evidence="4">Polar-differentiation response regulator divK</fullName>
    </submittedName>
</protein>
<evidence type="ECO:0000256" key="2">
    <source>
        <dbReference type="PROSITE-ProRule" id="PRU00169"/>
    </source>
</evidence>
<comment type="caution">
    <text evidence="2">Lacks conserved residue(s) required for the propagation of feature annotation.</text>
</comment>
<dbReference type="SUPFAM" id="SSF52172">
    <property type="entry name" value="CheY-like"/>
    <property type="match status" value="1"/>
</dbReference>
<dbReference type="AlphaFoldDB" id="A0A447TFL5"/>
<dbReference type="InterPro" id="IPR050595">
    <property type="entry name" value="Bact_response_regulator"/>
</dbReference>
<feature type="domain" description="Response regulatory" evidence="3">
    <location>
        <begin position="8"/>
        <end position="125"/>
    </location>
</feature>
<evidence type="ECO:0000256" key="1">
    <source>
        <dbReference type="ARBA" id="ARBA00022553"/>
    </source>
</evidence>
<sequence>MLALEQLLISLAEPSPVQAQIITKALEAMGAAQIEVHPSGRELIEQARQRRPNLIISAYHLPDITGAELVRELRESTDLYDLPFILISSETNPERLETIRQAGSLAILPKPFTHDEFDQAMQSVMNFLNCPAWAPKSMPTWR</sequence>
<dbReference type="InterPro" id="IPR011006">
    <property type="entry name" value="CheY-like_superfamily"/>
</dbReference>
<evidence type="ECO:0000313" key="5">
    <source>
        <dbReference type="Proteomes" id="UP000275777"/>
    </source>
</evidence>
<reference evidence="4 5" key="1">
    <citation type="submission" date="2018-12" db="EMBL/GenBank/DDBJ databases">
        <authorList>
            <consortium name="Pathogen Informatics"/>
        </authorList>
    </citation>
    <scope>NUCLEOTIDE SEQUENCE [LARGE SCALE GENOMIC DNA]</scope>
    <source>
        <strain evidence="4 5">NCTC9695</strain>
    </source>
</reference>
<accession>A0A447TFL5</accession>
<dbReference type="InterPro" id="IPR001789">
    <property type="entry name" value="Sig_transdc_resp-reg_receiver"/>
</dbReference>
<keyword evidence="1" id="KW-0597">Phosphoprotein</keyword>
<dbReference type="CDD" id="cd00156">
    <property type="entry name" value="REC"/>
    <property type="match status" value="1"/>
</dbReference>
<dbReference type="PROSITE" id="PS50110">
    <property type="entry name" value="RESPONSE_REGULATORY"/>
    <property type="match status" value="1"/>
</dbReference>
<dbReference type="Pfam" id="PF00072">
    <property type="entry name" value="Response_reg"/>
    <property type="match status" value="1"/>
</dbReference>
<dbReference type="SMART" id="SM00448">
    <property type="entry name" value="REC"/>
    <property type="match status" value="1"/>
</dbReference>
<name>A0A447TFL5_CHRVL</name>
<dbReference type="Proteomes" id="UP000275777">
    <property type="component" value="Chromosome"/>
</dbReference>
<organism evidence="4 5">
    <name type="scientific">Chromobacterium violaceum</name>
    <dbReference type="NCBI Taxonomy" id="536"/>
    <lineage>
        <taxon>Bacteria</taxon>
        <taxon>Pseudomonadati</taxon>
        <taxon>Pseudomonadota</taxon>
        <taxon>Betaproteobacteria</taxon>
        <taxon>Neisseriales</taxon>
        <taxon>Chromobacteriaceae</taxon>
        <taxon>Chromobacterium</taxon>
    </lineage>
</organism>
<evidence type="ECO:0000259" key="3">
    <source>
        <dbReference type="PROSITE" id="PS50110"/>
    </source>
</evidence>
<dbReference type="Gene3D" id="3.40.50.2300">
    <property type="match status" value="1"/>
</dbReference>
<dbReference type="GO" id="GO:0000160">
    <property type="term" value="P:phosphorelay signal transduction system"/>
    <property type="evidence" value="ECO:0007669"/>
    <property type="project" value="InterPro"/>
</dbReference>
<dbReference type="PANTHER" id="PTHR44591">
    <property type="entry name" value="STRESS RESPONSE REGULATOR PROTEIN 1"/>
    <property type="match status" value="1"/>
</dbReference>
<gene>
    <name evidence="4" type="primary">divK</name>
    <name evidence="4" type="ORF">NCTC9695_04189</name>
</gene>